<reference evidence="3 4" key="1">
    <citation type="journal article" date="2015" name="Genome Announc.">
        <title>Expanding the biotechnology potential of lactobacilli through comparative genomics of 213 strains and associated genera.</title>
        <authorList>
            <person name="Sun Z."/>
            <person name="Harris H.M."/>
            <person name="McCann A."/>
            <person name="Guo C."/>
            <person name="Argimon S."/>
            <person name="Zhang W."/>
            <person name="Yang X."/>
            <person name="Jeffery I.B."/>
            <person name="Cooney J.C."/>
            <person name="Kagawa T.F."/>
            <person name="Liu W."/>
            <person name="Song Y."/>
            <person name="Salvetti E."/>
            <person name="Wrobel A."/>
            <person name="Rasinkangas P."/>
            <person name="Parkhill J."/>
            <person name="Rea M.C."/>
            <person name="O'Sullivan O."/>
            <person name="Ritari J."/>
            <person name="Douillard F.P."/>
            <person name="Paul Ross R."/>
            <person name="Yang R."/>
            <person name="Briner A.E."/>
            <person name="Felis G.E."/>
            <person name="de Vos W.M."/>
            <person name="Barrangou R."/>
            <person name="Klaenhammer T.R."/>
            <person name="Caufield P.W."/>
            <person name="Cui Y."/>
            <person name="Zhang H."/>
            <person name="O'Toole P.W."/>
        </authorList>
    </citation>
    <scope>NUCLEOTIDE SEQUENCE [LARGE SCALE GENOMIC DNA]</scope>
    <source>
        <strain evidence="3 4">DSM 15945</strain>
    </source>
</reference>
<dbReference type="PATRIC" id="fig|1423783.4.peg.1714"/>
<keyword evidence="2" id="KW-0472">Membrane</keyword>
<accession>A0A0R1TW81</accession>
<dbReference type="InterPro" id="IPR018672">
    <property type="entry name" value="DUF2140"/>
</dbReference>
<dbReference type="Proteomes" id="UP000051922">
    <property type="component" value="Unassembled WGS sequence"/>
</dbReference>
<dbReference type="AlphaFoldDB" id="A0A0R1TW81"/>
<evidence type="ECO:0000313" key="3">
    <source>
        <dbReference type="EMBL" id="KRL85505.1"/>
    </source>
</evidence>
<dbReference type="Pfam" id="PF09911">
    <property type="entry name" value="DUF2140"/>
    <property type="match status" value="1"/>
</dbReference>
<sequence>MAIMANNTEQPQKQSRVNRVQKQSTPQSPKSPQTHRGINWWFWAFIVLLGLVIGTSCTVVYKASRPVETTTQVKPVKSAGDVMHVSMTKTEVNRLIATYLSHQLKAGDIKYTFSVGNHAVLKGKFKFLGTNVNFGMVLDPYVQTNGNVLLKVAQINVGQLGVPVSYVMSYIANNYKLPDMVQVNTKRQMIVLRLNKIKLSNGLRIRADRIDLAHDEIDATGYTVKAAQ</sequence>
<dbReference type="OrthoDB" id="2241695at2"/>
<dbReference type="STRING" id="1423783.FC50_GL001671"/>
<organism evidence="3 4">
    <name type="scientific">Lacticaseibacillus pantheris DSM 15945 = JCM 12539 = NBRC 106106</name>
    <dbReference type="NCBI Taxonomy" id="1423783"/>
    <lineage>
        <taxon>Bacteria</taxon>
        <taxon>Bacillati</taxon>
        <taxon>Bacillota</taxon>
        <taxon>Bacilli</taxon>
        <taxon>Lactobacillales</taxon>
        <taxon>Lactobacillaceae</taxon>
        <taxon>Lacticaseibacillus</taxon>
    </lineage>
</organism>
<keyword evidence="2" id="KW-0812">Transmembrane</keyword>
<evidence type="ECO:0000313" key="4">
    <source>
        <dbReference type="Proteomes" id="UP000051922"/>
    </source>
</evidence>
<evidence type="ECO:0000256" key="1">
    <source>
        <dbReference type="SAM" id="MobiDB-lite"/>
    </source>
</evidence>
<dbReference type="EMBL" id="AZFJ01000052">
    <property type="protein sequence ID" value="KRL85505.1"/>
    <property type="molecule type" value="Genomic_DNA"/>
</dbReference>
<feature type="region of interest" description="Disordered" evidence="1">
    <location>
        <begin position="1"/>
        <end position="34"/>
    </location>
</feature>
<keyword evidence="2" id="KW-1133">Transmembrane helix</keyword>
<comment type="caution">
    <text evidence="3">The sequence shown here is derived from an EMBL/GenBank/DDBJ whole genome shotgun (WGS) entry which is preliminary data.</text>
</comment>
<gene>
    <name evidence="3" type="ORF">FC50_GL001671</name>
</gene>
<protein>
    <recommendedName>
        <fullName evidence="5">DUF2140 family protein</fullName>
    </recommendedName>
</protein>
<name>A0A0R1TW81_9LACO</name>
<proteinExistence type="predicted"/>
<evidence type="ECO:0000256" key="2">
    <source>
        <dbReference type="SAM" id="Phobius"/>
    </source>
</evidence>
<keyword evidence="4" id="KW-1185">Reference proteome</keyword>
<evidence type="ECO:0008006" key="5">
    <source>
        <dbReference type="Google" id="ProtNLM"/>
    </source>
</evidence>
<feature type="transmembrane region" description="Helical" evidence="2">
    <location>
        <begin position="40"/>
        <end position="61"/>
    </location>
</feature>